<comment type="caution">
    <text evidence="2">The sequence shown here is derived from an EMBL/GenBank/DDBJ whole genome shotgun (WGS) entry which is preliminary data.</text>
</comment>
<reference evidence="2 3" key="1">
    <citation type="submission" date="2024-03" db="EMBL/GenBank/DDBJ databases">
        <title>The genome assembly and annotation of the cricket Gryllus longicercus Weissman &amp; Gray.</title>
        <authorList>
            <person name="Szrajer S."/>
            <person name="Gray D."/>
            <person name="Ylla G."/>
        </authorList>
    </citation>
    <scope>NUCLEOTIDE SEQUENCE [LARGE SCALE GENOMIC DNA]</scope>
    <source>
        <strain evidence="2">DAG 2021-001</strain>
        <tissue evidence="2">Whole body minus gut</tissue>
    </source>
</reference>
<dbReference type="SUPFAM" id="SSF56112">
    <property type="entry name" value="Protein kinase-like (PK-like)"/>
    <property type="match status" value="1"/>
</dbReference>
<sequence>MSEEKSAEIEVPSWLNKELIQQAIRNSGQESLRLEKMAVQRGSAPGDNYASIIYRVKATLSDGSERSLLVKGPPAGELMASEMAENGLFAIETNMLANIVPRIEGVLEEVAPGRFGAFAARCPLGGTAPVHHLVMEDLRPEGFTLAERKRGLGLRHCLVALRALARFHAASHALLRRQPELPQIFGNPWEMARGGSSPFVEAGLQSAADACRLWPGFEAYADALEKYKNPEQIKKLVDMFDTKNDGFNVVVHGDFWTNNMMFRYEDGIPVDIRFVDYQVSNVCSPAIDILYFLNTSLSDNVSEHHQDLLIREYHAELQEVMGLLGLKAPSLQELLADLDRHGLYAMQTSINESINQSINEPLSRCSPRRCKICWRTWTATGCAPCKHQSTNQSINQSINEPLSRCRPRRCKSCWPTWTATGCTPCTAPHA</sequence>
<proteinExistence type="predicted"/>
<dbReference type="InterPro" id="IPR004119">
    <property type="entry name" value="EcKL"/>
</dbReference>
<feature type="domain" description="CHK kinase-like" evidence="1">
    <location>
        <begin position="133"/>
        <end position="323"/>
    </location>
</feature>
<accession>A0AAN9VN59</accession>
<dbReference type="Pfam" id="PF02958">
    <property type="entry name" value="EcKL"/>
    <property type="match status" value="1"/>
</dbReference>
<dbReference type="Gene3D" id="3.90.1200.10">
    <property type="match status" value="1"/>
</dbReference>
<dbReference type="PANTHER" id="PTHR11012">
    <property type="entry name" value="PROTEIN KINASE-LIKE DOMAIN-CONTAINING"/>
    <property type="match status" value="1"/>
</dbReference>
<dbReference type="EMBL" id="JAZDUA010000180">
    <property type="protein sequence ID" value="KAK7865312.1"/>
    <property type="molecule type" value="Genomic_DNA"/>
</dbReference>
<protein>
    <recommendedName>
        <fullName evidence="1">CHK kinase-like domain-containing protein</fullName>
    </recommendedName>
</protein>
<evidence type="ECO:0000313" key="3">
    <source>
        <dbReference type="Proteomes" id="UP001378592"/>
    </source>
</evidence>
<dbReference type="PANTHER" id="PTHR11012:SF56">
    <property type="entry name" value="CHK KINASE-LIKE DOMAIN-CONTAINING PROTEIN-RELATED"/>
    <property type="match status" value="1"/>
</dbReference>
<name>A0AAN9VN59_9ORTH</name>
<evidence type="ECO:0000313" key="2">
    <source>
        <dbReference type="EMBL" id="KAK7865312.1"/>
    </source>
</evidence>
<dbReference type="Proteomes" id="UP001378592">
    <property type="component" value="Unassembled WGS sequence"/>
</dbReference>
<dbReference type="SMART" id="SM00587">
    <property type="entry name" value="CHK"/>
    <property type="match status" value="1"/>
</dbReference>
<evidence type="ECO:0000259" key="1">
    <source>
        <dbReference type="SMART" id="SM00587"/>
    </source>
</evidence>
<keyword evidence="3" id="KW-1185">Reference proteome</keyword>
<dbReference type="InterPro" id="IPR015897">
    <property type="entry name" value="CHK_kinase-like"/>
</dbReference>
<gene>
    <name evidence="2" type="ORF">R5R35_007396</name>
</gene>
<dbReference type="AlphaFoldDB" id="A0AAN9VN59"/>
<dbReference type="InterPro" id="IPR011009">
    <property type="entry name" value="Kinase-like_dom_sf"/>
</dbReference>
<organism evidence="2 3">
    <name type="scientific">Gryllus longicercus</name>
    <dbReference type="NCBI Taxonomy" id="2509291"/>
    <lineage>
        <taxon>Eukaryota</taxon>
        <taxon>Metazoa</taxon>
        <taxon>Ecdysozoa</taxon>
        <taxon>Arthropoda</taxon>
        <taxon>Hexapoda</taxon>
        <taxon>Insecta</taxon>
        <taxon>Pterygota</taxon>
        <taxon>Neoptera</taxon>
        <taxon>Polyneoptera</taxon>
        <taxon>Orthoptera</taxon>
        <taxon>Ensifera</taxon>
        <taxon>Gryllidea</taxon>
        <taxon>Grylloidea</taxon>
        <taxon>Gryllidae</taxon>
        <taxon>Gryllinae</taxon>
        <taxon>Gryllus</taxon>
    </lineage>
</organism>